<dbReference type="GO" id="GO:0030488">
    <property type="term" value="P:tRNA methylation"/>
    <property type="evidence" value="ECO:0007669"/>
    <property type="project" value="InterPro"/>
</dbReference>
<dbReference type="SUPFAM" id="SSF53335">
    <property type="entry name" value="S-adenosyl-L-methionine-dependent methyltransferases"/>
    <property type="match status" value="1"/>
</dbReference>
<dbReference type="Gene3D" id="3.40.50.150">
    <property type="entry name" value="Vaccinia Virus protein VP39"/>
    <property type="match status" value="1"/>
</dbReference>
<evidence type="ECO:0000313" key="11">
    <source>
        <dbReference type="EMBL" id="KAA0194602.1"/>
    </source>
</evidence>
<feature type="compositionally biased region" description="Basic and acidic residues" evidence="9">
    <location>
        <begin position="312"/>
        <end position="326"/>
    </location>
</feature>
<dbReference type="Pfam" id="PF08704">
    <property type="entry name" value="GCD14"/>
    <property type="match status" value="1"/>
</dbReference>
<evidence type="ECO:0000256" key="7">
    <source>
        <dbReference type="ARBA" id="ARBA00023242"/>
    </source>
</evidence>
<accession>A0A8E0VKJ4</accession>
<dbReference type="InterPro" id="IPR049470">
    <property type="entry name" value="TRM61_C"/>
</dbReference>
<organism evidence="11 12">
    <name type="scientific">Fasciolopsis buskii</name>
    <dbReference type="NCBI Taxonomy" id="27845"/>
    <lineage>
        <taxon>Eukaryota</taxon>
        <taxon>Metazoa</taxon>
        <taxon>Spiralia</taxon>
        <taxon>Lophotrochozoa</taxon>
        <taxon>Platyhelminthes</taxon>
        <taxon>Trematoda</taxon>
        <taxon>Digenea</taxon>
        <taxon>Plagiorchiida</taxon>
        <taxon>Echinostomata</taxon>
        <taxon>Echinostomatoidea</taxon>
        <taxon>Fasciolidae</taxon>
        <taxon>Fasciolopsis</taxon>
    </lineage>
</organism>
<evidence type="ECO:0000256" key="4">
    <source>
        <dbReference type="ARBA" id="ARBA00022679"/>
    </source>
</evidence>
<comment type="catalytic activity">
    <reaction evidence="8">
        <text>an adenosine in mRNA + S-adenosyl-L-methionine = an N(1)-methyladenosine in mRNA + S-adenosyl-L-homocysteine + H(+)</text>
        <dbReference type="Rhea" id="RHEA:55392"/>
        <dbReference type="Rhea" id="RHEA-COMP:12414"/>
        <dbReference type="Rhea" id="RHEA-COMP:12415"/>
        <dbReference type="ChEBI" id="CHEBI:15378"/>
        <dbReference type="ChEBI" id="CHEBI:57856"/>
        <dbReference type="ChEBI" id="CHEBI:59789"/>
        <dbReference type="ChEBI" id="CHEBI:74411"/>
        <dbReference type="ChEBI" id="CHEBI:74491"/>
    </reaction>
</comment>
<keyword evidence="6" id="KW-0819">tRNA processing</keyword>
<protein>
    <recommendedName>
        <fullName evidence="2">tRNA (adenine(58)-N(1))-methyltransferase</fullName>
        <ecNumber evidence="2">2.1.1.220</ecNumber>
    </recommendedName>
</protein>
<feature type="domain" description="tRNA (adenine(58)-N(1))-methyltransferase catalytic subunit TRM61 C-terminal" evidence="10">
    <location>
        <begin position="41"/>
        <end position="238"/>
    </location>
</feature>
<dbReference type="CDD" id="cd02440">
    <property type="entry name" value="AdoMet_MTases"/>
    <property type="match status" value="1"/>
</dbReference>
<name>A0A8E0VKJ4_9TREM</name>
<sequence>MFNSYLIGNYIKSTVTDDIEIVHAHLGYFIYPTLQISTSCGHVHILPFDAVLWSHSLPHRTQIIYPPDASVIVGGLDLVPGKRVLEAGTGSGSLTHFLAQAVWPSGRVRSFEFHVGRVDRATQEFEAHGLSNVVSITHRDVCADGFPPTGDASNPDGVDAVCLDLPQPWLVIHSLTMVFRANCDGRVCSFSPCIEQVQRTASSLKKSGFVHIQTVECLQRNYDVVRAVMNVPNLVREADVSTDGWWTNRYLLPPPSGSKPVQPGIKRTVSTSSLAGSDAKLARVDVACLSATAVTSPCEEPDEFGSKSSPHTKPDGLGEQTKRSQPRDGFTWEAMPQAVMAGHTGYLTFATWLPSRKRPMDDCQLPDISSNHEETGMRSLTKPNPEKS</sequence>
<dbReference type="GO" id="GO:0031515">
    <property type="term" value="C:tRNA (m1A) methyltransferase complex"/>
    <property type="evidence" value="ECO:0007669"/>
    <property type="project" value="InterPro"/>
</dbReference>
<evidence type="ECO:0000256" key="6">
    <source>
        <dbReference type="ARBA" id="ARBA00022694"/>
    </source>
</evidence>
<comment type="caution">
    <text evidence="11">The sequence shown here is derived from an EMBL/GenBank/DDBJ whole genome shotgun (WGS) entry which is preliminary data.</text>
</comment>
<evidence type="ECO:0000313" key="12">
    <source>
        <dbReference type="Proteomes" id="UP000728185"/>
    </source>
</evidence>
<proteinExistence type="predicted"/>
<evidence type="ECO:0000256" key="9">
    <source>
        <dbReference type="SAM" id="MobiDB-lite"/>
    </source>
</evidence>
<dbReference type="AlphaFoldDB" id="A0A8E0VKJ4"/>
<dbReference type="EC" id="2.1.1.220" evidence="2"/>
<evidence type="ECO:0000256" key="2">
    <source>
        <dbReference type="ARBA" id="ARBA00012796"/>
    </source>
</evidence>
<dbReference type="PROSITE" id="PS51620">
    <property type="entry name" value="SAM_TRM61"/>
    <property type="match status" value="1"/>
</dbReference>
<dbReference type="Proteomes" id="UP000728185">
    <property type="component" value="Unassembled WGS sequence"/>
</dbReference>
<keyword evidence="5" id="KW-0949">S-adenosyl-L-methionine</keyword>
<dbReference type="PANTHER" id="PTHR12133:SF2">
    <property type="entry name" value="TRNA (ADENINE(58)-N(1))-METHYLTRANSFERASE CATALYTIC SUBUNIT TRMT61A"/>
    <property type="match status" value="1"/>
</dbReference>
<dbReference type="GO" id="GO:0005634">
    <property type="term" value="C:nucleus"/>
    <property type="evidence" value="ECO:0007669"/>
    <property type="project" value="UniProtKB-SubCell"/>
</dbReference>
<keyword evidence="3" id="KW-0489">Methyltransferase</keyword>
<dbReference type="InterPro" id="IPR014816">
    <property type="entry name" value="tRNA_MeTrfase_Gcd14"/>
</dbReference>
<keyword evidence="7" id="KW-0539">Nucleus</keyword>
<evidence type="ECO:0000256" key="8">
    <source>
        <dbReference type="ARBA" id="ARBA00048481"/>
    </source>
</evidence>
<gene>
    <name evidence="11" type="ORF">FBUS_09377</name>
</gene>
<comment type="subcellular location">
    <subcellularLocation>
        <location evidence="1">Nucleus</location>
    </subcellularLocation>
</comment>
<reference evidence="11" key="1">
    <citation type="submission" date="2019-05" db="EMBL/GenBank/DDBJ databases">
        <title>Annotation for the trematode Fasciolopsis buski.</title>
        <authorList>
            <person name="Choi Y.-J."/>
        </authorList>
    </citation>
    <scope>NUCLEOTIDE SEQUENCE</scope>
    <source>
        <strain evidence="11">HT</strain>
        <tissue evidence="11">Whole worm</tissue>
    </source>
</reference>
<dbReference type="EMBL" id="LUCM01004260">
    <property type="protein sequence ID" value="KAA0194602.1"/>
    <property type="molecule type" value="Genomic_DNA"/>
</dbReference>
<evidence type="ECO:0000256" key="3">
    <source>
        <dbReference type="ARBA" id="ARBA00022603"/>
    </source>
</evidence>
<feature type="region of interest" description="Disordered" evidence="9">
    <location>
        <begin position="297"/>
        <end position="327"/>
    </location>
</feature>
<feature type="region of interest" description="Disordered" evidence="9">
    <location>
        <begin position="358"/>
        <end position="388"/>
    </location>
</feature>
<evidence type="ECO:0000256" key="1">
    <source>
        <dbReference type="ARBA" id="ARBA00004123"/>
    </source>
</evidence>
<dbReference type="PANTHER" id="PTHR12133">
    <property type="entry name" value="TRNA (ADENINE(58)-N(1))-METHYLTRANSFERASE"/>
    <property type="match status" value="1"/>
</dbReference>
<evidence type="ECO:0000259" key="10">
    <source>
        <dbReference type="Pfam" id="PF08704"/>
    </source>
</evidence>
<dbReference type="OrthoDB" id="1925287at2759"/>
<dbReference type="InterPro" id="IPR029063">
    <property type="entry name" value="SAM-dependent_MTases_sf"/>
</dbReference>
<dbReference type="GO" id="GO:0160107">
    <property type="term" value="F:tRNA (adenine(58)-N1)-methyltransferase activity"/>
    <property type="evidence" value="ECO:0007669"/>
    <property type="project" value="UniProtKB-EC"/>
</dbReference>
<keyword evidence="12" id="KW-1185">Reference proteome</keyword>
<keyword evidence="4" id="KW-0808">Transferase</keyword>
<evidence type="ECO:0000256" key="5">
    <source>
        <dbReference type="ARBA" id="ARBA00022691"/>
    </source>
</evidence>